<dbReference type="CDD" id="cd16295">
    <property type="entry name" value="TTHA0252-CPSF-like_MBL-fold"/>
    <property type="match status" value="1"/>
</dbReference>
<dbReference type="InterPro" id="IPR001279">
    <property type="entry name" value="Metallo-B-lactamas"/>
</dbReference>
<protein>
    <submittedName>
        <fullName evidence="4">Metallo-beta-lactamase family protein</fullName>
    </submittedName>
</protein>
<dbReference type="EMBL" id="FXWH01000001">
    <property type="protein sequence ID" value="SMQ64970.1"/>
    <property type="molecule type" value="Genomic_DNA"/>
</dbReference>
<dbReference type="Pfam" id="PF00753">
    <property type="entry name" value="Lactamase_B"/>
    <property type="match status" value="1"/>
</dbReference>
<dbReference type="Proteomes" id="UP000194450">
    <property type="component" value="Unassembled WGS sequence"/>
</dbReference>
<feature type="domain" description="Metallo-beta-lactamase" evidence="2">
    <location>
        <begin position="13"/>
        <end position="223"/>
    </location>
</feature>
<name>A0A1Y6EVI8_9GAMM</name>
<dbReference type="PANTHER" id="PTHR11203:SF37">
    <property type="entry name" value="INTEGRATOR COMPLEX SUBUNIT 11"/>
    <property type="match status" value="1"/>
</dbReference>
<dbReference type="Gene3D" id="3.40.50.10890">
    <property type="match status" value="1"/>
</dbReference>
<feature type="domain" description="Beta-Casp" evidence="3">
    <location>
        <begin position="247"/>
        <end position="366"/>
    </location>
</feature>
<evidence type="ECO:0000259" key="3">
    <source>
        <dbReference type="SMART" id="SM01027"/>
    </source>
</evidence>
<dbReference type="GO" id="GO:0016787">
    <property type="term" value="F:hydrolase activity"/>
    <property type="evidence" value="ECO:0007669"/>
    <property type="project" value="UniProtKB-KW"/>
</dbReference>
<dbReference type="Pfam" id="PF10996">
    <property type="entry name" value="Beta-Casp"/>
    <property type="match status" value="1"/>
</dbReference>
<dbReference type="SMART" id="SM00849">
    <property type="entry name" value="Lactamase_B"/>
    <property type="match status" value="1"/>
</dbReference>
<dbReference type="InterPro" id="IPR036866">
    <property type="entry name" value="RibonucZ/Hydroxyglut_hydro"/>
</dbReference>
<evidence type="ECO:0000256" key="1">
    <source>
        <dbReference type="ARBA" id="ARBA00022801"/>
    </source>
</evidence>
<sequence length="456" mass="50253">MRVTFLGGAQTVTGSKYLVESDSTRLLVDCGLFQGFKWLRRRNWQPLPLGINDVDAVVLSHAHLDHSGYVPLLYKHGFRGKVYAHHATVELCGLLWPDSGHIQEEDAKFLGKHRLSKHEKPEPLYDQATAEAALKLFHGVEFKKTFRVGDIEVELRPVGHLLGAASVILSSGGQRIGFSGDVGRPNDILMTAPEPLPELDLLMLESTYGDRLHPDTEDPYEQLAAVVNEAASAGGVLLIPSFSVGRAQLLQHLLTVLMATGKIPKMPIYLDSPMAISATEIYQRHHQYHKLSAAECQQAAQQVTYTRHVDESKAIADQLGPHIIIAGSGMATGGRILHHFKHWLGDHRSTVLFAGHQAGGTRGAKLQQGVPSIKVHGSWLPVKARIRSLEGLSGHADYSELTAWLKASSLRPDTPIQLVHGDPEALEHMRDHLMEHTNFKVDIAEYMQVVHSESKA</sequence>
<dbReference type="Pfam" id="PF07521">
    <property type="entry name" value="RMMBL"/>
    <property type="match status" value="1"/>
</dbReference>
<dbReference type="AlphaFoldDB" id="A0A1Y6EVI8"/>
<keyword evidence="5" id="KW-1185">Reference proteome</keyword>
<dbReference type="GO" id="GO:0004521">
    <property type="term" value="F:RNA endonuclease activity"/>
    <property type="evidence" value="ECO:0007669"/>
    <property type="project" value="TreeGrafter"/>
</dbReference>
<dbReference type="InterPro" id="IPR022712">
    <property type="entry name" value="Beta_Casp"/>
</dbReference>
<reference evidence="5" key="1">
    <citation type="submission" date="2017-04" db="EMBL/GenBank/DDBJ databases">
        <authorList>
            <person name="Varghese N."/>
            <person name="Submissions S."/>
        </authorList>
    </citation>
    <scope>NUCLEOTIDE SEQUENCE [LARGE SCALE GENOMIC DNA]</scope>
</reference>
<dbReference type="InterPro" id="IPR050698">
    <property type="entry name" value="MBL"/>
</dbReference>
<evidence type="ECO:0000313" key="5">
    <source>
        <dbReference type="Proteomes" id="UP000194450"/>
    </source>
</evidence>
<dbReference type="SMART" id="SM01027">
    <property type="entry name" value="Beta-Casp"/>
    <property type="match status" value="1"/>
</dbReference>
<organism evidence="4 5">
    <name type="scientific">Pseudidiomarina planktonica</name>
    <dbReference type="NCBI Taxonomy" id="1323738"/>
    <lineage>
        <taxon>Bacteria</taxon>
        <taxon>Pseudomonadati</taxon>
        <taxon>Pseudomonadota</taxon>
        <taxon>Gammaproteobacteria</taxon>
        <taxon>Alteromonadales</taxon>
        <taxon>Idiomarinaceae</taxon>
        <taxon>Pseudidiomarina</taxon>
    </lineage>
</organism>
<evidence type="ECO:0000313" key="4">
    <source>
        <dbReference type="EMBL" id="SMQ64970.1"/>
    </source>
</evidence>
<accession>A0A1Y6EVI8</accession>
<dbReference type="RefSeq" id="WP_086434256.1">
    <property type="nucleotide sequence ID" value="NZ_FXWH01000001.1"/>
</dbReference>
<gene>
    <name evidence="4" type="ORF">SAMN06297229_1149</name>
</gene>
<dbReference type="OrthoDB" id="9803916at2"/>
<dbReference type="InterPro" id="IPR011108">
    <property type="entry name" value="RMMBL"/>
</dbReference>
<dbReference type="Gene3D" id="3.60.15.10">
    <property type="entry name" value="Ribonuclease Z/Hydroxyacylglutathione hydrolase-like"/>
    <property type="match status" value="1"/>
</dbReference>
<dbReference type="SUPFAM" id="SSF56281">
    <property type="entry name" value="Metallo-hydrolase/oxidoreductase"/>
    <property type="match status" value="1"/>
</dbReference>
<dbReference type="PANTHER" id="PTHR11203">
    <property type="entry name" value="CLEAVAGE AND POLYADENYLATION SPECIFICITY FACTOR FAMILY MEMBER"/>
    <property type="match status" value="1"/>
</dbReference>
<keyword evidence="1" id="KW-0378">Hydrolase</keyword>
<proteinExistence type="predicted"/>
<evidence type="ECO:0000259" key="2">
    <source>
        <dbReference type="SMART" id="SM00849"/>
    </source>
</evidence>